<feature type="binding site" evidence="7">
    <location>
        <begin position="160"/>
        <end position="167"/>
    </location>
    <ligand>
        <name>ATP</name>
        <dbReference type="ChEBI" id="CHEBI:30616"/>
    </ligand>
</feature>
<name>A0ABC8TR99_9AQUA</name>
<feature type="coiled-coil region" evidence="8">
    <location>
        <begin position="710"/>
        <end position="751"/>
    </location>
</feature>
<keyword evidence="5 7" id="KW-0505">Motor protein</keyword>
<feature type="coiled-coil region" evidence="8">
    <location>
        <begin position="436"/>
        <end position="470"/>
    </location>
</feature>
<accession>A0ABC8TR99</accession>
<evidence type="ECO:0000256" key="7">
    <source>
        <dbReference type="PROSITE-ProRule" id="PRU00283"/>
    </source>
</evidence>
<comment type="caution">
    <text evidence="11">The sequence shown here is derived from an EMBL/GenBank/DDBJ whole genome shotgun (WGS) entry which is preliminary data.</text>
</comment>
<dbReference type="InterPro" id="IPR019821">
    <property type="entry name" value="Kinesin_motor_CS"/>
</dbReference>
<proteinExistence type="inferred from homology"/>
<dbReference type="InterPro" id="IPR044986">
    <property type="entry name" value="KIF15/KIN-12"/>
</dbReference>
<keyword evidence="1" id="KW-0493">Microtubule</keyword>
<dbReference type="Gene3D" id="3.40.850.10">
    <property type="entry name" value="Kinesin motor domain"/>
    <property type="match status" value="1"/>
</dbReference>
<dbReference type="InterPro" id="IPR027417">
    <property type="entry name" value="P-loop_NTPase"/>
</dbReference>
<feature type="region of interest" description="Disordered" evidence="9">
    <location>
        <begin position="1"/>
        <end position="56"/>
    </location>
</feature>
<dbReference type="InterPro" id="IPR036961">
    <property type="entry name" value="Kinesin_motor_dom_sf"/>
</dbReference>
<dbReference type="Pfam" id="PF00225">
    <property type="entry name" value="Kinesin"/>
    <property type="match status" value="1"/>
</dbReference>
<organism evidence="11 12">
    <name type="scientific">Ilex paraguariensis</name>
    <name type="common">yerba mate</name>
    <dbReference type="NCBI Taxonomy" id="185542"/>
    <lineage>
        <taxon>Eukaryota</taxon>
        <taxon>Viridiplantae</taxon>
        <taxon>Streptophyta</taxon>
        <taxon>Embryophyta</taxon>
        <taxon>Tracheophyta</taxon>
        <taxon>Spermatophyta</taxon>
        <taxon>Magnoliopsida</taxon>
        <taxon>eudicotyledons</taxon>
        <taxon>Gunneridae</taxon>
        <taxon>Pentapetalae</taxon>
        <taxon>asterids</taxon>
        <taxon>campanulids</taxon>
        <taxon>Aquifoliales</taxon>
        <taxon>Aquifoliaceae</taxon>
        <taxon>Ilex</taxon>
    </lineage>
</organism>
<evidence type="ECO:0000313" key="12">
    <source>
        <dbReference type="Proteomes" id="UP001642360"/>
    </source>
</evidence>
<protein>
    <recommendedName>
        <fullName evidence="10">Kinesin motor domain-containing protein</fullName>
    </recommendedName>
</protein>
<dbReference type="EMBL" id="CAUOFW020005891">
    <property type="protein sequence ID" value="CAK9172012.1"/>
    <property type="molecule type" value="Genomic_DNA"/>
</dbReference>
<keyword evidence="12" id="KW-1185">Reference proteome</keyword>
<dbReference type="SUPFAM" id="SSF52540">
    <property type="entry name" value="P-loop containing nucleoside triphosphate hydrolases"/>
    <property type="match status" value="1"/>
</dbReference>
<dbReference type="FunFam" id="3.40.850.10:FF:000033">
    <property type="entry name" value="Kinesin-like protein KIN-12E"/>
    <property type="match status" value="1"/>
</dbReference>
<dbReference type="PROSITE" id="PS50067">
    <property type="entry name" value="KINESIN_MOTOR_2"/>
    <property type="match status" value="1"/>
</dbReference>
<evidence type="ECO:0000259" key="10">
    <source>
        <dbReference type="PROSITE" id="PS50067"/>
    </source>
</evidence>
<feature type="coiled-coil region" evidence="8">
    <location>
        <begin position="1384"/>
        <end position="1425"/>
    </location>
</feature>
<dbReference type="PANTHER" id="PTHR37739:SF14">
    <property type="entry name" value="KINESIN-LIKE PROTEIN KIN-12E"/>
    <property type="match status" value="1"/>
</dbReference>
<dbReference type="Proteomes" id="UP001642360">
    <property type="component" value="Unassembled WGS sequence"/>
</dbReference>
<feature type="compositionally biased region" description="Polar residues" evidence="9">
    <location>
        <begin position="1"/>
        <end position="30"/>
    </location>
</feature>
<feature type="coiled-coil region" evidence="8">
    <location>
        <begin position="1286"/>
        <end position="1334"/>
    </location>
</feature>
<evidence type="ECO:0000256" key="1">
    <source>
        <dbReference type="ARBA" id="ARBA00022701"/>
    </source>
</evidence>
<evidence type="ECO:0000256" key="9">
    <source>
        <dbReference type="SAM" id="MobiDB-lite"/>
    </source>
</evidence>
<sequence length="1463" mass="166366">MPLISETTSAIKSRFSSQDHASDSIRSVHSSPDLLKTGSKENPLQSSALRGMDERDDDVGRLKQSFELCEDPSFWRDHNVQVIIRIRPLSPFEISLQGNSRCVTQDSCQTLTWTGHPESRFTFDLVADENVSQEMLFKVAGVPMVENCMGGYNSCMFAYGQTGSGKTHTMLGDIESGTRRHSVNCGMTPRVFEYLFSSIQKEKEARREEKIRFICKCSFLEIYNEQILDLLDPSSTNLQMREDTKKGVYVENLTEVEVTSARDVIQQLVQGATNRKVAATNMNRASSRSHSVFTCIIESKWETQGVTHHRFARLNLVDLAGSERQKSSGAEGERLKEATNINKSLSTLGLVIMNLVSVSNGKSLHIPYRDSKLTFLLQRMSALMQVVCYWEDSLGGNAKTIIIANISPSSCCSLETLSTLKFAQRAKFIKNHAIVNEDASGDVLAMRIQIQQLKKEISRLQNVVNGGAENHESDAWTVSFPGSPGSFKWEGHGSFSPLTSNKRMSHKKEYEVALVGAFRREEDKNIALQALAAETQAAMQLAKQREDEIQGLKMRLRFREAGIKRLEAIASGKISAETHLLKEKEEHLKEIEVLRTQVDRNQEVTRFAMENLRLKEEIRRLKTFTEEGERERMNEQIAILQNKLLEALDWKLMHEPDPLVVQKGGSEVAMGIQSDGLLISSQEPASPWRTSINEENEFLRMQAIQNQSELDALRKKLNLCIDEKDKLERHVKNLETKLEAERSSKVAMKEETQKLQIDLPSLTTDQMPNIALNDQTELKTMVDAIAAASQREAQAHETAIVLSKENDELRMKLKVLVEDNNKLIELYERAAEENNKNCNRAQSSQENKAEDEYNDLTELAVGRESEMKKEVENLEHQLMEMHEENEKLMSLYEKAMQERDEFKKILASGGQRIVENKGGFDCAEKLVEVDGEERHKSDESSAFGPLVLSEREDLQLENLAEHGQSEIALDETNLFAANVQTGYIQCSGKSEINDYLELQESPSSLEPKKFIESGYSDFNVQDRAESSETGKLTVVDKGYMMEETCFPGLNERDGSSHCPEDLHINAGDQNGDNDQGMDAKSIGVVGVKQPHDLKLVRMKLDKAQEKLLSSAQTISIFGSLERASIEVDKLSIEMEALETGMQLMQQECASSQFLSSEMQERRDVMDKKLRALKYSLSNFSSSIGYFEQREAQARARVDASSAYLNRKKEELTSLQTRKYEIEVAQMKIQQTQVELKRNLVDWISRIEEENRRQENERVLFAIDNVEKTDIHPAQKNWPLSGKATELLKSEEEKTKLQTEVKQAQEKLVVFRREVEDLDRKLGKVDREIQVVQMEIQKGLKSVEEMEHRLGSVIQERDMVLEMKENGRNEVENMILEYHQGVFEAALKEEEMKILEEELDMELRRIEELQTAKAIASRRKTQLLEEFTCQSCFVSDKMEEELQIIQMSIMELKSLYGQDGPNDS</sequence>
<feature type="domain" description="Kinesin motor" evidence="10">
    <location>
        <begin position="79"/>
        <end position="429"/>
    </location>
</feature>
<dbReference type="SMART" id="SM00129">
    <property type="entry name" value="KISc"/>
    <property type="match status" value="1"/>
</dbReference>
<dbReference type="InterPro" id="IPR001752">
    <property type="entry name" value="Kinesin_motor_dom"/>
</dbReference>
<keyword evidence="3 7" id="KW-0067">ATP-binding</keyword>
<evidence type="ECO:0000256" key="2">
    <source>
        <dbReference type="ARBA" id="ARBA00022741"/>
    </source>
</evidence>
<evidence type="ECO:0000256" key="6">
    <source>
        <dbReference type="ARBA" id="ARBA00034488"/>
    </source>
</evidence>
<evidence type="ECO:0000313" key="11">
    <source>
        <dbReference type="EMBL" id="CAK9172012.1"/>
    </source>
</evidence>
<reference evidence="11 12" key="1">
    <citation type="submission" date="2024-02" db="EMBL/GenBank/DDBJ databases">
        <authorList>
            <person name="Vignale AGUSTIN F."/>
            <person name="Sosa J E."/>
            <person name="Modenutti C."/>
        </authorList>
    </citation>
    <scope>NUCLEOTIDE SEQUENCE [LARGE SCALE GENOMIC DNA]</scope>
</reference>
<evidence type="ECO:0000256" key="4">
    <source>
        <dbReference type="ARBA" id="ARBA00023054"/>
    </source>
</evidence>
<evidence type="ECO:0000256" key="8">
    <source>
        <dbReference type="SAM" id="Coils"/>
    </source>
</evidence>
<evidence type="ECO:0000256" key="3">
    <source>
        <dbReference type="ARBA" id="ARBA00022840"/>
    </source>
</evidence>
<dbReference type="GO" id="GO:0005524">
    <property type="term" value="F:ATP binding"/>
    <property type="evidence" value="ECO:0007669"/>
    <property type="project" value="UniProtKB-UniRule"/>
</dbReference>
<dbReference type="GO" id="GO:0003774">
    <property type="term" value="F:cytoskeletal motor activity"/>
    <property type="evidence" value="ECO:0007669"/>
    <property type="project" value="UniProtKB-UniRule"/>
</dbReference>
<feature type="coiled-coil region" evidence="8">
    <location>
        <begin position="1120"/>
        <end position="1147"/>
    </location>
</feature>
<keyword evidence="2 7" id="KW-0547">Nucleotide-binding</keyword>
<keyword evidence="4 8" id="KW-0175">Coiled coil</keyword>
<comment type="similarity">
    <text evidence="6">Belongs to the TRAFAC class myosin-kinesin ATPase superfamily. Kinesin family. KIN-12 subfamily.</text>
</comment>
<dbReference type="PANTHER" id="PTHR37739">
    <property type="entry name" value="KINESIN-LIKE PROTEIN KIN-12D"/>
    <property type="match status" value="1"/>
</dbReference>
<feature type="coiled-coil region" evidence="8">
    <location>
        <begin position="806"/>
        <end position="905"/>
    </location>
</feature>
<dbReference type="PRINTS" id="PR00380">
    <property type="entry name" value="KINESINHEAVY"/>
</dbReference>
<dbReference type="PROSITE" id="PS00411">
    <property type="entry name" value="KINESIN_MOTOR_1"/>
    <property type="match status" value="1"/>
</dbReference>
<gene>
    <name evidence="11" type="ORF">ILEXP_LOCUS41641</name>
</gene>
<evidence type="ECO:0000256" key="5">
    <source>
        <dbReference type="ARBA" id="ARBA00023175"/>
    </source>
</evidence>
<dbReference type="GO" id="GO:0005874">
    <property type="term" value="C:microtubule"/>
    <property type="evidence" value="ECO:0007669"/>
    <property type="project" value="UniProtKB-KW"/>
</dbReference>